<dbReference type="EMBL" id="MU267603">
    <property type="protein sequence ID" value="KAH7915212.1"/>
    <property type="molecule type" value="Genomic_DNA"/>
</dbReference>
<comment type="caution">
    <text evidence="1">The sequence shown here is derived from an EMBL/GenBank/DDBJ whole genome shotgun (WGS) entry which is preliminary data.</text>
</comment>
<name>A0ACB8AS55_9AGAM</name>
<evidence type="ECO:0000313" key="2">
    <source>
        <dbReference type="Proteomes" id="UP000790377"/>
    </source>
</evidence>
<gene>
    <name evidence="1" type="ORF">BJ138DRAFT_1142261</name>
</gene>
<reference evidence="1" key="1">
    <citation type="journal article" date="2021" name="New Phytol.">
        <title>Evolutionary innovations through gain and loss of genes in the ectomycorrhizal Boletales.</title>
        <authorList>
            <person name="Wu G."/>
            <person name="Miyauchi S."/>
            <person name="Morin E."/>
            <person name="Kuo A."/>
            <person name="Drula E."/>
            <person name="Varga T."/>
            <person name="Kohler A."/>
            <person name="Feng B."/>
            <person name="Cao Y."/>
            <person name="Lipzen A."/>
            <person name="Daum C."/>
            <person name="Hundley H."/>
            <person name="Pangilinan J."/>
            <person name="Johnson J."/>
            <person name="Barry K."/>
            <person name="LaButti K."/>
            <person name="Ng V."/>
            <person name="Ahrendt S."/>
            <person name="Min B."/>
            <person name="Choi I.G."/>
            <person name="Park H."/>
            <person name="Plett J.M."/>
            <person name="Magnuson J."/>
            <person name="Spatafora J.W."/>
            <person name="Nagy L.G."/>
            <person name="Henrissat B."/>
            <person name="Grigoriev I.V."/>
            <person name="Yang Z.L."/>
            <person name="Xu J."/>
            <person name="Martin F.M."/>
        </authorList>
    </citation>
    <scope>NUCLEOTIDE SEQUENCE</scope>
    <source>
        <strain evidence="1">ATCC 28755</strain>
    </source>
</reference>
<evidence type="ECO:0000313" key="1">
    <source>
        <dbReference type="EMBL" id="KAH7915212.1"/>
    </source>
</evidence>
<keyword evidence="2" id="KW-1185">Reference proteome</keyword>
<organism evidence="1 2">
    <name type="scientific">Hygrophoropsis aurantiaca</name>
    <dbReference type="NCBI Taxonomy" id="72124"/>
    <lineage>
        <taxon>Eukaryota</taxon>
        <taxon>Fungi</taxon>
        <taxon>Dikarya</taxon>
        <taxon>Basidiomycota</taxon>
        <taxon>Agaricomycotina</taxon>
        <taxon>Agaricomycetes</taxon>
        <taxon>Agaricomycetidae</taxon>
        <taxon>Boletales</taxon>
        <taxon>Coniophorineae</taxon>
        <taxon>Hygrophoropsidaceae</taxon>
        <taxon>Hygrophoropsis</taxon>
    </lineage>
</organism>
<dbReference type="Proteomes" id="UP000790377">
    <property type="component" value="Unassembled WGS sequence"/>
</dbReference>
<protein>
    <submittedName>
        <fullName evidence="1">Superkiller protein 3</fullName>
    </submittedName>
</protein>
<proteinExistence type="predicted"/>
<accession>A0ACB8AS55</accession>
<sequence>MSSFSKAKLKAARDALGKKQYEVARDAATQVLDYEPDNYNAHVFLGLAYLELGENEKSEQFYRKATDLKPDQILAWQGISKLYEQNSRWDDLAKSLKCMISLFSESNDPTKCADALQKLTDIYREHGTRQQVIDALQFTLPHSPYYPVLSTLPLPDPTNPTATSTFAIQTAIHNSLPVIEEIILLTEKQEETTTKNEFEKRRTRLGAPNADQLRKDIGREVWGSSELPKLYDEVLNHPNTSDDLRRVTESKLVRIKQQYYFALPITDPDKVKIGSELDDLVSGMVTINIPDELAWSIFLEGKDVDSIEGYDFNVLQQYMDIFPDTPFSKLLSGYFLYNGVQISDHESSDGDDKKPDENDYAVDPYDKILDAFAFLSDSIISNRIAAEVYMHELDYQISIKLAESGLELLRRYESNSGRKLEQVMKAFNTILATSLVHLFPPKHHTRALRLLDDVLSRDPDNVDCLIGRGYVLQTADKWEEAEGLFGKADDLLPADLQKGLRAKEERAWCQSRTRLEDGLTSLKDVFRIWDDLGDRDADKARCLWRIGKCCWDVGGDTREDAFASFIKSLKCDSTYAPSYTSLGIYYAEHSTPLDPTRASKCFQKAFELDPREADAARRLAEGFAEEREWDLVEVVARRTIEGEGGLDAGMRDGTSAAAKRYLPTNAWAWKAVGVVELIRRNCAPSIEAFQVALRADPNDQLSWLRLGEAYSKAGRHAAALKALGRAHELQPDDWICSFFIAEVQRQMGKLAEALLSFQSILETRPNEIGILISISQTFLDLARHERFTGFSARAEQSFVSCVKTSLQAISESPGYRGVAWKVAGNALFGLSGSSTFADEADVRTVLDEVSALIRQHHSTRLKDVFKVIPMESDVTLTGLHALQVALAAYDYRITVGSTEDTAASSAWFDLGTALHYWTMKASPSESHQAASEAAASFVIEALKKDPGNATFWVTLGNIYFIAKPKASQHAYIKALDADSKNVTAWTNLGLLYFYHNDLELANEAFYKAQVLDPDHTIAWVGQALVATANGDNLDACTLLEHAVSLAADVPIADLEFASRVFSSLNQATSGRRSTDDILFPAFFVLDRYAKRCPSDACALHLFGLVCERLGKLELGVEHITRAISHLEALYEETEDTTVERQFTIAHANLARLRIATQDYAGALESFESVLGLLTESSEDQTAQILRVEAQFGCGLANFKMGDLQSALTVFQNALDAAGDNLVLRGHVTVLLGQTMWAIGTEEFRESAKALLLECITADPENLLAINTLAGMGILTEDDGLIDAALSEIQSLPIERRQELDPRRDVTYLLIQHQLGQGDTMGALHTAQKALYVEPSSSEIRRDVASLTLQHGDFQSAQALLAVRSHGNIVEESETLALSAISDESLESLKNAQRAVMLAPGQRRNWQTLAYVRARDA</sequence>